<accession>A0A7J7LZ29</accession>
<evidence type="ECO:0000313" key="3">
    <source>
        <dbReference type="EMBL" id="KAF6147875.1"/>
    </source>
</evidence>
<reference evidence="3 4" key="1">
    <citation type="journal article" date="2020" name="IScience">
        <title>Genome Sequencing of the Endangered Kingdonia uniflora (Circaeasteraceae, Ranunculales) Reveals Potential Mechanisms of Evolutionary Specialization.</title>
        <authorList>
            <person name="Sun Y."/>
            <person name="Deng T."/>
            <person name="Zhang A."/>
            <person name="Moore M.J."/>
            <person name="Landis J.B."/>
            <person name="Lin N."/>
            <person name="Zhang H."/>
            <person name="Zhang X."/>
            <person name="Huang J."/>
            <person name="Zhang X."/>
            <person name="Sun H."/>
            <person name="Wang H."/>
        </authorList>
    </citation>
    <scope>NUCLEOTIDE SEQUENCE [LARGE SCALE GENOMIC DNA]</scope>
    <source>
        <strain evidence="3">TB1705</strain>
        <tissue evidence="3">Leaf</tissue>
    </source>
</reference>
<feature type="region of interest" description="Disordered" evidence="1">
    <location>
        <begin position="198"/>
        <end position="229"/>
    </location>
</feature>
<protein>
    <recommendedName>
        <fullName evidence="2">Retrotransposon Copia-like N-terminal domain-containing protein</fullName>
    </recommendedName>
</protein>
<dbReference type="OrthoDB" id="1746033at2759"/>
<gene>
    <name evidence="3" type="ORF">GIB67_014455</name>
</gene>
<sequence length="529" mass="58687">MAIGDESSSSSTVSSIGTSEDVQSFNYIHDNPNLKITSQLFDGLNYVRWAQSVKLFVDGREKIRFFLDTEKEPVKSDLKYAKWFSDDLMVRTWLINSIQPTISSKCLFTNNAHLIWESLRKVYSQRENNARIFQLSNEIENFKQGTQTLGMTPFPTLEEAHAYYLSDQSRQSPMPPISGIPSETSVITVRYAYPTPPSVSSQISNTSSPSLSSLPAASCNSHPPSPSRKKCDYCVRQILWPLMFSLRMKSTGFDSFSICLPHRQLLMQVYTRRHPGRQPPIPDFQTSSVAPGLPLATDSPLSGIDPSPTASIPVTTDDDSPVSHSDDDGPIAIRKEKRNARKLDRYSDTASIIKDDTDGKTSYKTVPVFLVWLPELDAFLGTVGVVAREVVVPVASVVDVVTQLVVGLFLEATDMSYKPGWSEASRSARILVNLQRSRRLPGRQLALDFRQQKIFSSRRQPAGVVKSDLLSSASALVVAGVRFSSLSSLAHESNFVWKPPSLRCCVKFSSEATDGANCSLQDPLRDDNM</sequence>
<comment type="caution">
    <text evidence="3">The sequence shown here is derived from an EMBL/GenBank/DDBJ whole genome shotgun (WGS) entry which is preliminary data.</text>
</comment>
<dbReference type="PANTHER" id="PTHR37610">
    <property type="entry name" value="CCHC-TYPE DOMAIN-CONTAINING PROTEIN"/>
    <property type="match status" value="1"/>
</dbReference>
<dbReference type="PANTHER" id="PTHR37610:SF75">
    <property type="entry name" value="RETROTRANSPOSON COPIA-LIKE N-TERMINAL DOMAIN-CONTAINING PROTEIN"/>
    <property type="match status" value="1"/>
</dbReference>
<evidence type="ECO:0000256" key="1">
    <source>
        <dbReference type="SAM" id="MobiDB-lite"/>
    </source>
</evidence>
<dbReference type="EMBL" id="JACGCM010001872">
    <property type="protein sequence ID" value="KAF6147875.1"/>
    <property type="molecule type" value="Genomic_DNA"/>
</dbReference>
<proteinExistence type="predicted"/>
<dbReference type="Proteomes" id="UP000541444">
    <property type="component" value="Unassembled WGS sequence"/>
</dbReference>
<dbReference type="InterPro" id="IPR029472">
    <property type="entry name" value="Copia-like_N"/>
</dbReference>
<dbReference type="AlphaFoldDB" id="A0A7J7LZ29"/>
<organism evidence="3 4">
    <name type="scientific">Kingdonia uniflora</name>
    <dbReference type="NCBI Taxonomy" id="39325"/>
    <lineage>
        <taxon>Eukaryota</taxon>
        <taxon>Viridiplantae</taxon>
        <taxon>Streptophyta</taxon>
        <taxon>Embryophyta</taxon>
        <taxon>Tracheophyta</taxon>
        <taxon>Spermatophyta</taxon>
        <taxon>Magnoliopsida</taxon>
        <taxon>Ranunculales</taxon>
        <taxon>Circaeasteraceae</taxon>
        <taxon>Kingdonia</taxon>
    </lineage>
</organism>
<feature type="region of interest" description="Disordered" evidence="1">
    <location>
        <begin position="295"/>
        <end position="338"/>
    </location>
</feature>
<feature type="domain" description="Retrotransposon Copia-like N-terminal" evidence="2">
    <location>
        <begin position="29"/>
        <end position="63"/>
    </location>
</feature>
<evidence type="ECO:0000259" key="2">
    <source>
        <dbReference type="Pfam" id="PF14244"/>
    </source>
</evidence>
<keyword evidence="4" id="KW-1185">Reference proteome</keyword>
<feature type="compositionally biased region" description="Low complexity" evidence="1">
    <location>
        <begin position="198"/>
        <end position="221"/>
    </location>
</feature>
<dbReference type="Pfam" id="PF14244">
    <property type="entry name" value="Retrotran_gag_3"/>
    <property type="match status" value="1"/>
</dbReference>
<name>A0A7J7LZ29_9MAGN</name>
<evidence type="ECO:0000313" key="4">
    <source>
        <dbReference type="Proteomes" id="UP000541444"/>
    </source>
</evidence>